<keyword evidence="3" id="KW-0145">Chemotaxis</keyword>
<keyword evidence="8 15" id="KW-0472">Membrane</keyword>
<dbReference type="GO" id="GO:0006954">
    <property type="term" value="P:inflammatory response"/>
    <property type="evidence" value="ECO:0007669"/>
    <property type="project" value="TreeGrafter"/>
</dbReference>
<evidence type="ECO:0000313" key="17">
    <source>
        <dbReference type="EMBL" id="TRY88861.1"/>
    </source>
</evidence>
<dbReference type="GO" id="GO:0004875">
    <property type="term" value="F:complement receptor activity"/>
    <property type="evidence" value="ECO:0007669"/>
    <property type="project" value="InterPro"/>
</dbReference>
<dbReference type="InterPro" id="IPR000826">
    <property type="entry name" value="Formyl_rcpt-rel"/>
</dbReference>
<dbReference type="PRINTS" id="PR00237">
    <property type="entry name" value="GPCRRHODOPSN"/>
</dbReference>
<comment type="caution">
    <text evidence="17">The sequence shown here is derived from an EMBL/GenBank/DDBJ whole genome shotgun (WGS) entry which is preliminary data.</text>
</comment>
<dbReference type="GO" id="GO:0004930">
    <property type="term" value="F:G protein-coupled receptor activity"/>
    <property type="evidence" value="ECO:0007669"/>
    <property type="project" value="UniProtKB-KW"/>
</dbReference>
<dbReference type="Pfam" id="PF00001">
    <property type="entry name" value="7tm_1"/>
    <property type="match status" value="1"/>
</dbReference>
<dbReference type="PANTHER" id="PTHR24225:SF74">
    <property type="entry name" value="CHEMOKINE-LIKE RECEPTOR 1"/>
    <property type="match status" value="1"/>
</dbReference>
<feature type="domain" description="G-protein coupled receptors family 1 profile" evidence="16">
    <location>
        <begin position="53"/>
        <end position="302"/>
    </location>
</feature>
<feature type="transmembrane region" description="Helical" evidence="15">
    <location>
        <begin position="152"/>
        <end position="173"/>
    </location>
</feature>
<sequence length="357" mass="40754">MMSQDEMDYNDTYDFLEYGYSEEPKRSGYTQREALHIISVIIYSLAFTLGTIGNGMVIWVTGFKSKRTVNSVWLQNLAMADLVFVLFLPFSIDYVLRDFHWLFGKNMCKLNSFVCTMNMYASILFLTILSLDRYVSLVHLSWSERYRNVKRAWWLSAMIWTTSCALSCPALVFRDTSEHNGRTVCFNNFHNDSPRLVAIRHIALVSLRITVGFLLPFATITISGVLLAIKMRQSDSVRRSSFSRMVWAIILAFFLCWAPFHTFSLMELSMHGSNRLHSLLMVGFPLATSLAFFNSCLNPILYVLMGARVRKMMKSVVLRFTKNSLRELSQSVSLSATEIDSAMPSLAPDENLESSAV</sequence>
<accession>A0A553QFZ9</accession>
<evidence type="ECO:0000256" key="1">
    <source>
        <dbReference type="ARBA" id="ARBA00004651"/>
    </source>
</evidence>
<keyword evidence="5 14" id="KW-0812">Transmembrane</keyword>
<comment type="similarity">
    <text evidence="14">Belongs to the G-protein coupled receptor 1 family.</text>
</comment>
<reference evidence="17 18" key="1">
    <citation type="journal article" date="2019" name="Sci. Data">
        <title>Hybrid genome assembly and annotation of Danionella translucida.</title>
        <authorList>
            <person name="Kadobianskyi M."/>
            <person name="Schulze L."/>
            <person name="Schuelke M."/>
            <person name="Judkewitz B."/>
        </authorList>
    </citation>
    <scope>NUCLEOTIDE SEQUENCE [LARGE SCALE GENOMIC DNA]</scope>
    <source>
        <strain evidence="17 18">Bolton</strain>
    </source>
</reference>
<proteinExistence type="inferred from homology"/>
<keyword evidence="6 15" id="KW-1133">Transmembrane helix</keyword>
<feature type="transmembrane region" description="Helical" evidence="15">
    <location>
        <begin position="34"/>
        <end position="60"/>
    </location>
</feature>
<evidence type="ECO:0000256" key="5">
    <source>
        <dbReference type="ARBA" id="ARBA00022692"/>
    </source>
</evidence>
<evidence type="ECO:0000256" key="9">
    <source>
        <dbReference type="ARBA" id="ARBA00023157"/>
    </source>
</evidence>
<dbReference type="InterPro" id="IPR002234">
    <property type="entry name" value="Anphylx_rcpt_C3a/C5a1-2"/>
</dbReference>
<evidence type="ECO:0000256" key="13">
    <source>
        <dbReference type="ARBA" id="ARBA00025736"/>
    </source>
</evidence>
<dbReference type="PROSITE" id="PS00237">
    <property type="entry name" value="G_PROTEIN_RECEP_F1_1"/>
    <property type="match status" value="1"/>
</dbReference>
<dbReference type="InterPro" id="IPR000276">
    <property type="entry name" value="GPCR_Rhodpsn"/>
</dbReference>
<keyword evidence="18" id="KW-1185">Reference proteome</keyword>
<feature type="transmembrane region" description="Helical" evidence="15">
    <location>
        <begin position="110"/>
        <end position="131"/>
    </location>
</feature>
<evidence type="ECO:0000256" key="2">
    <source>
        <dbReference type="ARBA" id="ARBA00022475"/>
    </source>
</evidence>
<dbReference type="STRING" id="623744.A0A553QFZ9"/>
<keyword evidence="4" id="KW-0597">Phosphoprotein</keyword>
<evidence type="ECO:0000256" key="11">
    <source>
        <dbReference type="ARBA" id="ARBA00023180"/>
    </source>
</evidence>
<evidence type="ECO:0000256" key="10">
    <source>
        <dbReference type="ARBA" id="ARBA00023170"/>
    </source>
</evidence>
<evidence type="ECO:0000256" key="3">
    <source>
        <dbReference type="ARBA" id="ARBA00022500"/>
    </source>
</evidence>
<feature type="transmembrane region" description="Helical" evidence="15">
    <location>
        <begin position="280"/>
        <end position="304"/>
    </location>
</feature>
<dbReference type="SUPFAM" id="SSF81321">
    <property type="entry name" value="Family A G protein-coupled receptor-like"/>
    <property type="match status" value="1"/>
</dbReference>
<feature type="transmembrane region" description="Helical" evidence="15">
    <location>
        <begin position="202"/>
        <end position="229"/>
    </location>
</feature>
<keyword evidence="11" id="KW-0325">Glycoprotein</keyword>
<name>A0A553QFZ9_9TELE</name>
<dbReference type="PROSITE" id="PS50262">
    <property type="entry name" value="G_PROTEIN_RECEP_F1_2"/>
    <property type="match status" value="1"/>
</dbReference>
<dbReference type="OrthoDB" id="6088892at2759"/>
<evidence type="ECO:0000256" key="14">
    <source>
        <dbReference type="RuleBase" id="RU000688"/>
    </source>
</evidence>
<dbReference type="AlphaFoldDB" id="A0A553QFZ9"/>
<dbReference type="EMBL" id="SRMA01026018">
    <property type="protein sequence ID" value="TRY88861.1"/>
    <property type="molecule type" value="Genomic_DNA"/>
</dbReference>
<dbReference type="Gene3D" id="1.20.1070.10">
    <property type="entry name" value="Rhodopsin 7-helix transmembrane proteins"/>
    <property type="match status" value="1"/>
</dbReference>
<evidence type="ECO:0000256" key="8">
    <source>
        <dbReference type="ARBA" id="ARBA00023136"/>
    </source>
</evidence>
<keyword evidence="7 14" id="KW-0297">G-protein coupled receptor</keyword>
<dbReference type="GO" id="GO:0005886">
    <property type="term" value="C:plasma membrane"/>
    <property type="evidence" value="ECO:0007669"/>
    <property type="project" value="UniProtKB-SubCell"/>
</dbReference>
<gene>
    <name evidence="17" type="ORF">DNTS_016941</name>
</gene>
<comment type="similarity">
    <text evidence="13">Belongs to the chemokine-like receptor (CMKLR) family.</text>
</comment>
<comment type="subcellular location">
    <subcellularLocation>
        <location evidence="1">Cell membrane</location>
        <topology evidence="1">Multi-pass membrane protein</topology>
    </subcellularLocation>
</comment>
<dbReference type="GO" id="GO:0006935">
    <property type="term" value="P:chemotaxis"/>
    <property type="evidence" value="ECO:0007669"/>
    <property type="project" value="UniProtKB-KW"/>
</dbReference>
<dbReference type="PRINTS" id="PR00426">
    <property type="entry name" value="C5ANPHYLTXNR"/>
</dbReference>
<keyword evidence="2" id="KW-1003">Cell membrane</keyword>
<evidence type="ECO:0000256" key="15">
    <source>
        <dbReference type="SAM" id="Phobius"/>
    </source>
</evidence>
<evidence type="ECO:0000313" key="18">
    <source>
        <dbReference type="Proteomes" id="UP000316079"/>
    </source>
</evidence>
<keyword evidence="9" id="KW-1015">Disulfide bond</keyword>
<dbReference type="PANTHER" id="PTHR24225">
    <property type="entry name" value="CHEMOTACTIC RECEPTOR"/>
    <property type="match status" value="1"/>
</dbReference>
<evidence type="ECO:0000256" key="4">
    <source>
        <dbReference type="ARBA" id="ARBA00022553"/>
    </source>
</evidence>
<dbReference type="GO" id="GO:0007204">
    <property type="term" value="P:positive regulation of cytosolic calcium ion concentration"/>
    <property type="evidence" value="ECO:0007669"/>
    <property type="project" value="TreeGrafter"/>
</dbReference>
<evidence type="ECO:0000259" key="16">
    <source>
        <dbReference type="PROSITE" id="PS50262"/>
    </source>
</evidence>
<dbReference type="Proteomes" id="UP000316079">
    <property type="component" value="Unassembled WGS sequence"/>
</dbReference>
<evidence type="ECO:0000256" key="7">
    <source>
        <dbReference type="ARBA" id="ARBA00023040"/>
    </source>
</evidence>
<dbReference type="FunFam" id="1.20.1070.10:FF:000034">
    <property type="entry name" value="G-protein coupled receptor 1"/>
    <property type="match status" value="1"/>
</dbReference>
<dbReference type="InterPro" id="IPR017452">
    <property type="entry name" value="GPCR_Rhodpsn_7TM"/>
</dbReference>
<keyword evidence="12 14" id="KW-0807">Transducer</keyword>
<protein>
    <recommendedName>
        <fullName evidence="16">G-protein coupled receptors family 1 profile domain-containing protein</fullName>
    </recommendedName>
</protein>
<dbReference type="GO" id="GO:0007200">
    <property type="term" value="P:phospholipase C-activating G protein-coupled receptor signaling pathway"/>
    <property type="evidence" value="ECO:0007669"/>
    <property type="project" value="TreeGrafter"/>
</dbReference>
<feature type="transmembrane region" description="Helical" evidence="15">
    <location>
        <begin position="72"/>
        <end position="90"/>
    </location>
</feature>
<keyword evidence="10 14" id="KW-0675">Receptor</keyword>
<feature type="transmembrane region" description="Helical" evidence="15">
    <location>
        <begin position="241"/>
        <end position="260"/>
    </location>
</feature>
<organism evidence="17 18">
    <name type="scientific">Danionella cerebrum</name>
    <dbReference type="NCBI Taxonomy" id="2873325"/>
    <lineage>
        <taxon>Eukaryota</taxon>
        <taxon>Metazoa</taxon>
        <taxon>Chordata</taxon>
        <taxon>Craniata</taxon>
        <taxon>Vertebrata</taxon>
        <taxon>Euteleostomi</taxon>
        <taxon>Actinopterygii</taxon>
        <taxon>Neopterygii</taxon>
        <taxon>Teleostei</taxon>
        <taxon>Ostariophysi</taxon>
        <taxon>Cypriniformes</taxon>
        <taxon>Danionidae</taxon>
        <taxon>Danioninae</taxon>
        <taxon>Danionella</taxon>
    </lineage>
</organism>
<evidence type="ECO:0000256" key="12">
    <source>
        <dbReference type="ARBA" id="ARBA00023224"/>
    </source>
</evidence>
<evidence type="ECO:0000256" key="6">
    <source>
        <dbReference type="ARBA" id="ARBA00022989"/>
    </source>
</evidence>